<feature type="transmembrane region" description="Helical" evidence="1">
    <location>
        <begin position="105"/>
        <end position="123"/>
    </location>
</feature>
<evidence type="ECO:0000313" key="3">
    <source>
        <dbReference type="EMBL" id="RAK65179.1"/>
    </source>
</evidence>
<evidence type="ECO:0000256" key="1">
    <source>
        <dbReference type="SAM" id="Phobius"/>
    </source>
</evidence>
<dbReference type="InterPro" id="IPR016024">
    <property type="entry name" value="ARM-type_fold"/>
</dbReference>
<keyword evidence="1" id="KW-1133">Transmembrane helix</keyword>
<evidence type="ECO:0000259" key="2">
    <source>
        <dbReference type="Pfam" id="PF13490"/>
    </source>
</evidence>
<protein>
    <submittedName>
        <fullName evidence="3">HEAT repeat domain-containing protein</fullName>
    </submittedName>
</protein>
<dbReference type="RefSeq" id="WP_111479264.1">
    <property type="nucleotide sequence ID" value="NZ_QHKM01000005.1"/>
</dbReference>
<comment type="caution">
    <text evidence="3">The sequence shown here is derived from an EMBL/GenBank/DDBJ whole genome shotgun (WGS) entry which is preliminary data.</text>
</comment>
<dbReference type="OrthoDB" id="978644at2"/>
<organism evidence="3 4">
    <name type="scientific">Hymenobacter edaphi</name>
    <dbReference type="NCBI Taxonomy" id="2211146"/>
    <lineage>
        <taxon>Bacteria</taxon>
        <taxon>Pseudomonadati</taxon>
        <taxon>Bacteroidota</taxon>
        <taxon>Cytophagia</taxon>
        <taxon>Cytophagales</taxon>
        <taxon>Hymenobacteraceae</taxon>
        <taxon>Hymenobacter</taxon>
    </lineage>
</organism>
<name>A0A328BEL3_9BACT</name>
<dbReference type="EMBL" id="QHKM01000005">
    <property type="protein sequence ID" value="RAK65179.1"/>
    <property type="molecule type" value="Genomic_DNA"/>
</dbReference>
<accession>A0A328BEL3</accession>
<keyword evidence="1" id="KW-0472">Membrane</keyword>
<dbReference type="Pfam" id="PF13490">
    <property type="entry name" value="zf-HC2"/>
    <property type="match status" value="1"/>
</dbReference>
<dbReference type="InterPro" id="IPR027383">
    <property type="entry name" value="Znf_put"/>
</dbReference>
<sequence>MRCEQVQEQLLDYLHHQLSPPEQLVLDAHLAHCPDCQAELESTRQLWLTLGQLPTPEPSEQLRPNFYAMLAEYKEASKPSAARIWLTQARGWLREWLTPQFAARVAYNLCLLLVGIAGGYWLARPQPVAPATASQQELAQLTRQVQDMRQVLLLSLIEAPSATERLRAVGYTKELSQANPRVVEALLSTLNHDDNVNVRLATLEALAQLAPNEPAVRQGLVRALTRQDSPLVQSALADVMVQLQEKRSVPPLRRLLRQPDLNEAVKAKIQESIKSLSPDAQTHETFFLARPAHPAELSM</sequence>
<proteinExistence type="predicted"/>
<dbReference type="Gene3D" id="1.10.10.1320">
    <property type="entry name" value="Anti-sigma factor, zinc-finger domain"/>
    <property type="match status" value="1"/>
</dbReference>
<dbReference type="Gene3D" id="1.25.10.10">
    <property type="entry name" value="Leucine-rich Repeat Variant"/>
    <property type="match status" value="1"/>
</dbReference>
<keyword evidence="1" id="KW-0812">Transmembrane</keyword>
<dbReference type="SUPFAM" id="SSF48371">
    <property type="entry name" value="ARM repeat"/>
    <property type="match status" value="1"/>
</dbReference>
<gene>
    <name evidence="3" type="ORF">DLM85_16710</name>
</gene>
<dbReference type="InterPro" id="IPR041916">
    <property type="entry name" value="Anti_sigma_zinc_sf"/>
</dbReference>
<keyword evidence="4" id="KW-1185">Reference proteome</keyword>
<dbReference type="InterPro" id="IPR011989">
    <property type="entry name" value="ARM-like"/>
</dbReference>
<dbReference type="Pfam" id="PF13646">
    <property type="entry name" value="HEAT_2"/>
    <property type="match status" value="1"/>
</dbReference>
<evidence type="ECO:0000313" key="4">
    <source>
        <dbReference type="Proteomes" id="UP000248553"/>
    </source>
</evidence>
<feature type="domain" description="Putative zinc-finger" evidence="2">
    <location>
        <begin position="3"/>
        <end position="37"/>
    </location>
</feature>
<dbReference type="AlphaFoldDB" id="A0A328BEL3"/>
<reference evidence="4" key="1">
    <citation type="submission" date="2018-05" db="EMBL/GenBank/DDBJ databases">
        <authorList>
            <person name="Nie L."/>
        </authorList>
    </citation>
    <scope>NUCLEOTIDE SEQUENCE [LARGE SCALE GENOMIC DNA]</scope>
    <source>
        <strain evidence="4">NL</strain>
    </source>
</reference>
<dbReference type="Proteomes" id="UP000248553">
    <property type="component" value="Unassembled WGS sequence"/>
</dbReference>